<dbReference type="RefSeq" id="XP_816988.1">
    <property type="nucleotide sequence ID" value="XM_811895.1"/>
</dbReference>
<keyword evidence="4" id="KW-1185">Reference proteome</keyword>
<accession>Q4DRJ6</accession>
<evidence type="ECO:0000256" key="2">
    <source>
        <dbReference type="SAM" id="SignalP"/>
    </source>
</evidence>
<comment type="caution">
    <text evidence="3">The sequence shown here is derived from an EMBL/GenBank/DDBJ whole genome shotgun (WGS) entry which is preliminary data.</text>
</comment>
<evidence type="ECO:0000256" key="1">
    <source>
        <dbReference type="SAM" id="MobiDB-lite"/>
    </source>
</evidence>
<feature type="signal peptide" evidence="2">
    <location>
        <begin position="1"/>
        <end position="29"/>
    </location>
</feature>
<dbReference type="Proteomes" id="UP000002296">
    <property type="component" value="Unassembled WGS sequence"/>
</dbReference>
<feature type="compositionally biased region" description="Polar residues" evidence="1">
    <location>
        <begin position="384"/>
        <end position="400"/>
    </location>
</feature>
<feature type="region of interest" description="Disordered" evidence="1">
    <location>
        <begin position="292"/>
        <end position="456"/>
    </location>
</feature>
<feature type="chain" id="PRO_5004237399" description="Trypomastigote, Alanine, Serine and Valine rich protein (TASV), subfamily A" evidence="2">
    <location>
        <begin position="30"/>
        <end position="480"/>
    </location>
</feature>
<feature type="compositionally biased region" description="Basic and acidic residues" evidence="1">
    <location>
        <begin position="326"/>
        <end position="342"/>
    </location>
</feature>
<dbReference type="InParanoid" id="Q4DRJ6"/>
<dbReference type="PaxDb" id="353153-Q4DRJ6"/>
<gene>
    <name evidence="3" type="ORF">Tc00.1047053507491.20</name>
</gene>
<evidence type="ECO:0000313" key="3">
    <source>
        <dbReference type="EMBL" id="EAN95137.1"/>
    </source>
</evidence>
<keyword evidence="2" id="KW-0732">Signal</keyword>
<sequence>MPFAWQTTQCGSALGQMWGLLLVLCAASSFPVRHAAHPTPTHRRSCLRISCGLGNSSRARALHEERAPIPGSRNCSYIHRSLGATLFSSLPFCVRVGCWVLLHDRVCVCHCSAAHLFLSCCCCCCPCPTVWIVSHTRATLRRMMMVTVRRCVACDLLVLALLCCCCLSVCRATASGVRSTVASTIILVEVEVLSAETDGKLRWRLPGEEDWRKCAKKPGRTPESGDDCTRLCDEAWGIYDDPDINEMCIFGSDPNNAAFQMKFETHGDLKNCSLGEAPNTDRVTAGGAQHLAGAAPPVASTAPAVSADGVRQAESGAEGSPGDSAEAPRNKLPDPTAKRRPDPTTSETVTASPLTSTEGAIQSRQRDDESVVTKGVHGGGETPGNLQDATPPTGDANQHVASAPEASSHSPSSPSSDDAAQETSHNDNAPQPITDGGTNGTATAMQGPGGADSSDTTTVWVRTPLLPLLLVTALVCAAVR</sequence>
<dbReference type="AlphaFoldDB" id="Q4DRJ6"/>
<feature type="compositionally biased region" description="Polar residues" evidence="1">
    <location>
        <begin position="421"/>
        <end position="431"/>
    </location>
</feature>
<dbReference type="EMBL" id="AAHK01000230">
    <property type="protein sequence ID" value="EAN95137.1"/>
    <property type="molecule type" value="Genomic_DNA"/>
</dbReference>
<dbReference type="OMA" id="DINEMCI"/>
<feature type="compositionally biased region" description="Low complexity" evidence="1">
    <location>
        <begin position="401"/>
        <end position="418"/>
    </location>
</feature>
<reference evidence="3 4" key="1">
    <citation type="journal article" date="2005" name="Science">
        <title>The genome sequence of Trypanosoma cruzi, etiologic agent of Chagas disease.</title>
        <authorList>
            <person name="El-Sayed N.M."/>
            <person name="Myler P.J."/>
            <person name="Bartholomeu D.C."/>
            <person name="Nilsson D."/>
            <person name="Aggarwal G."/>
            <person name="Tran A.N."/>
            <person name="Ghedin E."/>
            <person name="Worthey E.A."/>
            <person name="Delcher A.L."/>
            <person name="Blandin G."/>
            <person name="Westenberger S.J."/>
            <person name="Caler E."/>
            <person name="Cerqueira G.C."/>
            <person name="Branche C."/>
            <person name="Haas B."/>
            <person name="Anupama A."/>
            <person name="Arner E."/>
            <person name="Aslund L."/>
            <person name="Attipoe P."/>
            <person name="Bontempi E."/>
            <person name="Bringaud F."/>
            <person name="Burton P."/>
            <person name="Cadag E."/>
            <person name="Campbell D.A."/>
            <person name="Carrington M."/>
            <person name="Crabtree J."/>
            <person name="Darban H."/>
            <person name="da Silveira J.F."/>
            <person name="de Jong P."/>
            <person name="Edwards K."/>
            <person name="Englund P.T."/>
            <person name="Fazelina G."/>
            <person name="Feldblyum T."/>
            <person name="Ferella M."/>
            <person name="Frasch A.C."/>
            <person name="Gull K."/>
            <person name="Horn D."/>
            <person name="Hou L."/>
            <person name="Huang Y."/>
            <person name="Kindlund E."/>
            <person name="Klingbeil M."/>
            <person name="Kluge S."/>
            <person name="Koo H."/>
            <person name="Lacerda D."/>
            <person name="Levin M.J."/>
            <person name="Lorenzi H."/>
            <person name="Louie T."/>
            <person name="Machado C.R."/>
            <person name="McCulloch R."/>
            <person name="McKenna A."/>
            <person name="Mizuno Y."/>
            <person name="Mottram J.C."/>
            <person name="Nelson S."/>
            <person name="Ochaya S."/>
            <person name="Osoegawa K."/>
            <person name="Pai G."/>
            <person name="Parsons M."/>
            <person name="Pentony M."/>
            <person name="Pettersson U."/>
            <person name="Pop M."/>
            <person name="Ramirez J.L."/>
            <person name="Rinta J."/>
            <person name="Robertson L."/>
            <person name="Salzberg S.L."/>
            <person name="Sanchez D.O."/>
            <person name="Seyler A."/>
            <person name="Sharma R."/>
            <person name="Shetty J."/>
            <person name="Simpson A.J."/>
            <person name="Sisk E."/>
            <person name="Tammi M.T."/>
            <person name="Tarleton R."/>
            <person name="Teixeira S."/>
            <person name="Van Aken S."/>
            <person name="Vogt C."/>
            <person name="Ward P.N."/>
            <person name="Wickstead B."/>
            <person name="Wortman J."/>
            <person name="White O."/>
            <person name="Fraser C.M."/>
            <person name="Stuart K.D."/>
            <person name="Andersson B."/>
        </authorList>
    </citation>
    <scope>NUCLEOTIDE SEQUENCE [LARGE SCALE GENOMIC DNA]</scope>
    <source>
        <strain evidence="3 4">CL Brener</strain>
    </source>
</reference>
<name>Q4DRJ6_TRYCC</name>
<feature type="compositionally biased region" description="Low complexity" evidence="1">
    <location>
        <begin position="292"/>
        <end position="307"/>
    </location>
</feature>
<feature type="compositionally biased region" description="Polar residues" evidence="1">
    <location>
        <begin position="343"/>
        <end position="363"/>
    </location>
</feature>
<evidence type="ECO:0008006" key="5">
    <source>
        <dbReference type="Google" id="ProtNLM"/>
    </source>
</evidence>
<protein>
    <recommendedName>
        <fullName evidence="5">Trypomastigote, Alanine, Serine and Valine rich protein (TASV), subfamily A</fullName>
    </recommendedName>
</protein>
<organism evidence="3 4">
    <name type="scientific">Trypanosoma cruzi (strain CL Brener)</name>
    <dbReference type="NCBI Taxonomy" id="353153"/>
    <lineage>
        <taxon>Eukaryota</taxon>
        <taxon>Discoba</taxon>
        <taxon>Euglenozoa</taxon>
        <taxon>Kinetoplastea</taxon>
        <taxon>Metakinetoplastina</taxon>
        <taxon>Trypanosomatida</taxon>
        <taxon>Trypanosomatidae</taxon>
        <taxon>Trypanosoma</taxon>
        <taxon>Schizotrypanum</taxon>
    </lineage>
</organism>
<proteinExistence type="predicted"/>
<dbReference type="GeneID" id="3548963"/>
<evidence type="ECO:0000313" key="4">
    <source>
        <dbReference type="Proteomes" id="UP000002296"/>
    </source>
</evidence>
<dbReference type="KEGG" id="tcr:507491.20"/>